<dbReference type="PANTHER" id="PTHR43384">
    <property type="entry name" value="SEPTUM SITE-DETERMINING PROTEIN MIND HOMOLOG, CHLOROPLASTIC-RELATED"/>
    <property type="match status" value="1"/>
</dbReference>
<reference evidence="2" key="1">
    <citation type="submission" date="2022-08" db="EMBL/GenBank/DDBJ databases">
        <title>Complete genome sequence of 14 non-tuberculosis mycobacteria type-strains.</title>
        <authorList>
            <person name="Igarashi Y."/>
            <person name="Osugi A."/>
            <person name="Mitarai S."/>
        </authorList>
    </citation>
    <scope>NUCLEOTIDE SEQUENCE</scope>
    <source>
        <strain evidence="2">DSM 45575</strain>
    </source>
</reference>
<dbReference type="Gene3D" id="3.40.50.300">
    <property type="entry name" value="P-loop containing nucleotide triphosphate hydrolases"/>
    <property type="match status" value="1"/>
</dbReference>
<dbReference type="Pfam" id="PF01656">
    <property type="entry name" value="CbiA"/>
    <property type="match status" value="1"/>
</dbReference>
<keyword evidence="3" id="KW-1185">Reference proteome</keyword>
<dbReference type="Proteomes" id="UP001055200">
    <property type="component" value="Chromosome"/>
</dbReference>
<name>A0ABY3UBB7_9MYCO</name>
<dbReference type="SUPFAM" id="SSF52540">
    <property type="entry name" value="P-loop containing nucleoside triphosphate hydrolases"/>
    <property type="match status" value="1"/>
</dbReference>
<dbReference type="PANTHER" id="PTHR43384:SF14">
    <property type="entry name" value="ESX-1 SECRETION-ASSOCIATED PROTEIN ESPI"/>
    <property type="match status" value="1"/>
</dbReference>
<evidence type="ECO:0000259" key="1">
    <source>
        <dbReference type="Pfam" id="PF01656"/>
    </source>
</evidence>
<gene>
    <name evidence="2" type="ORF">MIU77_00720</name>
</gene>
<dbReference type="InterPro" id="IPR027417">
    <property type="entry name" value="P-loop_NTPase"/>
</dbReference>
<accession>A0ABY3UBB7</accession>
<dbReference type="EMBL" id="CP092365">
    <property type="protein sequence ID" value="ULN54779.2"/>
    <property type="molecule type" value="Genomic_DNA"/>
</dbReference>
<sequence>MAFLSAKGGVGKTTMTVALGSMIAGERGDRVIAVDAGTALGDLAARFDENGGAGANIERLASLRDSGHYARVREHTVQNKARLEALSSQNDPRSGYTLNAADYAAAMRVLETHYNVILLDCGTAITAPLFTAIADDVTTLVVVASQTTRGVAGARNTLEWLHAHGYGRLLPRTIVALNATDRGKPLINLKAADTLFRQAVAEVVEVPYDSHLAEGAAVDFKALRSRTRKALLALAGAVADHYPVRHTAPPQPEGPRGF</sequence>
<feature type="domain" description="CobQ/CobB/MinD/ParA nucleotide binding" evidence="1">
    <location>
        <begin position="2"/>
        <end position="102"/>
    </location>
</feature>
<dbReference type="InterPro" id="IPR002586">
    <property type="entry name" value="CobQ/CobB/MinD/ParA_Nub-bd_dom"/>
</dbReference>
<proteinExistence type="predicted"/>
<organism evidence="2 3">
    <name type="scientific">Mycolicibacillus parakoreensis</name>
    <dbReference type="NCBI Taxonomy" id="1069221"/>
    <lineage>
        <taxon>Bacteria</taxon>
        <taxon>Bacillati</taxon>
        <taxon>Actinomycetota</taxon>
        <taxon>Actinomycetes</taxon>
        <taxon>Mycobacteriales</taxon>
        <taxon>Mycobacteriaceae</taxon>
        <taxon>Mycolicibacillus</taxon>
    </lineage>
</organism>
<protein>
    <submittedName>
        <fullName evidence="2">MinD/ParA family protein</fullName>
    </submittedName>
</protein>
<evidence type="ECO:0000313" key="3">
    <source>
        <dbReference type="Proteomes" id="UP001055200"/>
    </source>
</evidence>
<evidence type="ECO:0000313" key="2">
    <source>
        <dbReference type="EMBL" id="ULN54779.2"/>
    </source>
</evidence>
<dbReference type="InterPro" id="IPR050625">
    <property type="entry name" value="ParA/MinD_ATPase"/>
</dbReference>